<dbReference type="RefSeq" id="WP_104434474.1">
    <property type="nucleotide sequence ID" value="NZ_PTJA01000001.1"/>
</dbReference>
<dbReference type="Gene3D" id="3.40.50.2300">
    <property type="match status" value="1"/>
</dbReference>
<dbReference type="SUPFAM" id="SSF52172">
    <property type="entry name" value="CheY-like"/>
    <property type="match status" value="1"/>
</dbReference>
<dbReference type="PROSITE" id="PS50110">
    <property type="entry name" value="RESPONSE_REGULATORY"/>
    <property type="match status" value="1"/>
</dbReference>
<name>A0A2S6HZF9_9FIRM</name>
<feature type="domain" description="HTH LytTR-type" evidence="5">
    <location>
        <begin position="147"/>
        <end position="243"/>
    </location>
</feature>
<keyword evidence="7" id="KW-1185">Reference proteome</keyword>
<feature type="domain" description="Response regulatory" evidence="4">
    <location>
        <begin position="2"/>
        <end position="116"/>
    </location>
</feature>
<dbReference type="PANTHER" id="PTHR37299">
    <property type="entry name" value="TRANSCRIPTIONAL REGULATOR-RELATED"/>
    <property type="match status" value="1"/>
</dbReference>
<evidence type="ECO:0000256" key="3">
    <source>
        <dbReference type="PROSITE-ProRule" id="PRU00169"/>
    </source>
</evidence>
<dbReference type="Gene3D" id="2.40.50.1020">
    <property type="entry name" value="LytTr DNA-binding domain"/>
    <property type="match status" value="1"/>
</dbReference>
<feature type="modified residue" description="4-aspartylphosphate" evidence="3">
    <location>
        <position position="53"/>
    </location>
</feature>
<dbReference type="Pfam" id="PF04397">
    <property type="entry name" value="LytTR"/>
    <property type="match status" value="1"/>
</dbReference>
<proteinExistence type="predicted"/>
<dbReference type="PROSITE" id="PS50930">
    <property type="entry name" value="HTH_LYTTR"/>
    <property type="match status" value="1"/>
</dbReference>
<reference evidence="6 7" key="1">
    <citation type="submission" date="2018-02" db="EMBL/GenBank/DDBJ databases">
        <title>Genomic Encyclopedia of Archaeal and Bacterial Type Strains, Phase II (KMG-II): from individual species to whole genera.</title>
        <authorList>
            <person name="Goeker M."/>
        </authorList>
    </citation>
    <scope>NUCLEOTIDE SEQUENCE [LARGE SCALE GENOMIC DNA]</scope>
    <source>
        <strain evidence="6 7">DSM 3808</strain>
    </source>
</reference>
<dbReference type="PANTHER" id="PTHR37299:SF1">
    <property type="entry name" value="STAGE 0 SPORULATION PROTEIN A HOMOLOG"/>
    <property type="match status" value="1"/>
</dbReference>
<accession>A0A2S6HZF9</accession>
<dbReference type="GO" id="GO:0000156">
    <property type="term" value="F:phosphorelay response regulator activity"/>
    <property type="evidence" value="ECO:0007669"/>
    <property type="project" value="InterPro"/>
</dbReference>
<dbReference type="InterPro" id="IPR046947">
    <property type="entry name" value="LytR-like"/>
</dbReference>
<comment type="caution">
    <text evidence="6">The sequence shown here is derived from an EMBL/GenBank/DDBJ whole genome shotgun (WGS) entry which is preliminary data.</text>
</comment>
<gene>
    <name evidence="6" type="ORF">BXY41_101620</name>
</gene>
<dbReference type="InterPro" id="IPR007492">
    <property type="entry name" value="LytTR_DNA-bd_dom"/>
</dbReference>
<comment type="function">
    <text evidence="2">May play the central regulatory role in sporulation. It may be an element of the effector pathway responsible for the activation of sporulation genes in response to nutritional stress. Spo0A may act in concert with spo0H (a sigma factor) to control the expression of some genes that are critical to the sporulation process.</text>
</comment>
<protein>
    <recommendedName>
        <fullName evidence="1">Stage 0 sporulation protein A homolog</fullName>
    </recommendedName>
</protein>
<dbReference type="OrthoDB" id="1490554at2"/>
<evidence type="ECO:0000313" key="7">
    <source>
        <dbReference type="Proteomes" id="UP000237749"/>
    </source>
</evidence>
<sequence>MQVVIIDDEKNSIEYLTELLKKKEEFTLAGAFSDSREGLAYLLKNPCDLLFLDIDMPGINGMYIAEQISSLHPKTKICFVTAYNGYAAKAFELNAVDYLLKPYTKERLFKCLNKLETTTTGQNVYQEISGQYDYNLDMICGFNEEDIVLIPAADIFYIEALQGVCMIHTRDHVFRGNKTLNFYEEKLKKNSFFRTHKCYLANLSRADRFRPRINYTYDMYFKDISDVILVSRNKVKELKQYFN</sequence>
<dbReference type="SMART" id="SM00448">
    <property type="entry name" value="REC"/>
    <property type="match status" value="1"/>
</dbReference>
<dbReference type="Pfam" id="PF00072">
    <property type="entry name" value="Response_reg"/>
    <property type="match status" value="1"/>
</dbReference>
<dbReference type="AlphaFoldDB" id="A0A2S6HZF9"/>
<dbReference type="EMBL" id="PTJA01000001">
    <property type="protein sequence ID" value="PPK83556.1"/>
    <property type="molecule type" value="Genomic_DNA"/>
</dbReference>
<dbReference type="GO" id="GO:0003677">
    <property type="term" value="F:DNA binding"/>
    <property type="evidence" value="ECO:0007669"/>
    <property type="project" value="InterPro"/>
</dbReference>
<evidence type="ECO:0000259" key="5">
    <source>
        <dbReference type="PROSITE" id="PS50930"/>
    </source>
</evidence>
<organism evidence="6 7">
    <name type="scientific">Lacrimispora xylanisolvens</name>
    <dbReference type="NCBI Taxonomy" id="384636"/>
    <lineage>
        <taxon>Bacteria</taxon>
        <taxon>Bacillati</taxon>
        <taxon>Bacillota</taxon>
        <taxon>Clostridia</taxon>
        <taxon>Lachnospirales</taxon>
        <taxon>Lachnospiraceae</taxon>
        <taxon>Lacrimispora</taxon>
    </lineage>
</organism>
<dbReference type="InterPro" id="IPR001789">
    <property type="entry name" value="Sig_transdc_resp-reg_receiver"/>
</dbReference>
<evidence type="ECO:0000313" key="6">
    <source>
        <dbReference type="EMBL" id="PPK83556.1"/>
    </source>
</evidence>
<evidence type="ECO:0000256" key="1">
    <source>
        <dbReference type="ARBA" id="ARBA00018672"/>
    </source>
</evidence>
<evidence type="ECO:0000259" key="4">
    <source>
        <dbReference type="PROSITE" id="PS50110"/>
    </source>
</evidence>
<keyword evidence="3" id="KW-0597">Phosphoprotein</keyword>
<dbReference type="InterPro" id="IPR011006">
    <property type="entry name" value="CheY-like_superfamily"/>
</dbReference>
<dbReference type="Proteomes" id="UP000237749">
    <property type="component" value="Unassembled WGS sequence"/>
</dbReference>
<dbReference type="SMART" id="SM00850">
    <property type="entry name" value="LytTR"/>
    <property type="match status" value="1"/>
</dbReference>
<evidence type="ECO:0000256" key="2">
    <source>
        <dbReference type="ARBA" id="ARBA00024867"/>
    </source>
</evidence>